<accession>A0AC61D6A6</accession>
<evidence type="ECO:0000313" key="1">
    <source>
        <dbReference type="EMBL" id="PHV69244.1"/>
    </source>
</evidence>
<comment type="caution">
    <text evidence="1">The sequence shown here is derived from an EMBL/GenBank/DDBJ whole genome shotgun (WGS) entry which is preliminary data.</text>
</comment>
<keyword evidence="2" id="KW-1185">Reference proteome</keyword>
<reference evidence="1" key="1">
    <citation type="submission" date="2017-10" db="EMBL/GenBank/DDBJ databases">
        <title>Genome sequence of cellulolytic Lachnospiraceae bacterium XHS1971 isolated from hotspring sediment.</title>
        <authorList>
            <person name="Vasudevan G."/>
            <person name="Joshi A.J."/>
            <person name="Hivarkar S."/>
            <person name="Lanjekar V.B."/>
            <person name="Dhakephalkar P.K."/>
            <person name="Dagar S."/>
        </authorList>
    </citation>
    <scope>NUCLEOTIDE SEQUENCE</scope>
    <source>
        <strain evidence="1">XHS1971</strain>
    </source>
</reference>
<dbReference type="Proteomes" id="UP000224460">
    <property type="component" value="Unassembled WGS sequence"/>
</dbReference>
<name>A0AC61D6A6_9FIRM</name>
<organism evidence="1 2">
    <name type="scientific">Sporanaerobium hydrogeniformans</name>
    <dbReference type="NCBI Taxonomy" id="3072179"/>
    <lineage>
        <taxon>Bacteria</taxon>
        <taxon>Bacillati</taxon>
        <taxon>Bacillota</taxon>
        <taxon>Clostridia</taxon>
        <taxon>Lachnospirales</taxon>
        <taxon>Lachnospiraceae</taxon>
        <taxon>Sporanaerobium</taxon>
    </lineage>
</organism>
<protein>
    <submittedName>
        <fullName evidence="1">Uncharacterized protein</fullName>
    </submittedName>
</protein>
<evidence type="ECO:0000313" key="2">
    <source>
        <dbReference type="Proteomes" id="UP000224460"/>
    </source>
</evidence>
<dbReference type="EMBL" id="PEDL01000039">
    <property type="protein sequence ID" value="PHV69244.1"/>
    <property type="molecule type" value="Genomic_DNA"/>
</dbReference>
<sequence length="69" mass="7836">MRSKLAVTMIVPKKAFEVLSIIAEQNVCVKLELDEENREITLSADMTDFPNYSNDGGWEEINDFLKGVE</sequence>
<proteinExistence type="predicted"/>
<gene>
    <name evidence="1" type="ORF">CS063_16790</name>
</gene>